<feature type="domain" description="Alpha-L-rhamnosidase six-hairpin glycosidase" evidence="6">
    <location>
        <begin position="406"/>
        <end position="755"/>
    </location>
</feature>
<dbReference type="Gene3D" id="2.60.40.10">
    <property type="entry name" value="Immunoglobulins"/>
    <property type="match status" value="1"/>
</dbReference>
<proteinExistence type="predicted"/>
<evidence type="ECO:0000256" key="1">
    <source>
        <dbReference type="ARBA" id="ARBA00001445"/>
    </source>
</evidence>
<dbReference type="Pfam" id="PF17390">
    <property type="entry name" value="Bac_rhamnosid_C"/>
    <property type="match status" value="1"/>
</dbReference>
<feature type="domain" description="Alpha-L-rhamnosidase C-terminal" evidence="7">
    <location>
        <begin position="757"/>
        <end position="828"/>
    </location>
</feature>
<dbReference type="Pfam" id="PF05592">
    <property type="entry name" value="Bac_rhamnosid"/>
    <property type="match status" value="1"/>
</dbReference>
<dbReference type="Proteomes" id="UP000548423">
    <property type="component" value="Unassembled WGS sequence"/>
</dbReference>
<dbReference type="Pfam" id="PF25788">
    <property type="entry name" value="Ig_Rha78A_N"/>
    <property type="match status" value="1"/>
</dbReference>
<dbReference type="GO" id="GO:0030596">
    <property type="term" value="F:alpha-L-rhamnosidase activity"/>
    <property type="evidence" value="ECO:0007669"/>
    <property type="project" value="UniProtKB-EC"/>
</dbReference>
<dbReference type="Gene3D" id="2.60.120.260">
    <property type="entry name" value="Galactose-binding domain-like"/>
    <property type="match status" value="2"/>
</dbReference>
<dbReference type="InterPro" id="IPR013737">
    <property type="entry name" value="Bac_rhamnosid_N"/>
</dbReference>
<dbReference type="Pfam" id="PF08531">
    <property type="entry name" value="Bac_rhamnosid_N"/>
    <property type="match status" value="1"/>
</dbReference>
<dbReference type="EMBL" id="JACCBX010000006">
    <property type="protein sequence ID" value="NYE06554.1"/>
    <property type="molecule type" value="Genomic_DNA"/>
</dbReference>
<gene>
    <name evidence="8" type="ORF">F4694_003334</name>
</gene>
<accession>A0A852THC4</accession>
<protein>
    <recommendedName>
        <fullName evidence="2">alpha-L-rhamnosidase</fullName>
        <ecNumber evidence="2">3.2.1.40</ecNumber>
    </recommendedName>
</protein>
<reference evidence="9" key="2">
    <citation type="submission" date="2020-08" db="EMBL/GenBank/DDBJ databases">
        <title>The Agave Microbiome: Exploring the role of microbial communities in plant adaptations to desert environments.</title>
        <authorList>
            <person name="Partida-Martinez L.P."/>
        </authorList>
    </citation>
    <scope>NUCLEOTIDE SEQUENCE [LARGE SCALE GENOMIC DNA]</scope>
    <source>
        <strain evidence="9">AT2.8</strain>
    </source>
</reference>
<dbReference type="InterPro" id="IPR013783">
    <property type="entry name" value="Ig-like_fold"/>
</dbReference>
<dbReference type="InterPro" id="IPR012341">
    <property type="entry name" value="6hp_glycosidase-like_sf"/>
</dbReference>
<dbReference type="PIRSF" id="PIRSF010631">
    <property type="entry name" value="A-rhamnsds"/>
    <property type="match status" value="1"/>
</dbReference>
<dbReference type="Pfam" id="PF17389">
    <property type="entry name" value="Bac_rhamnosid6H"/>
    <property type="match status" value="1"/>
</dbReference>
<evidence type="ECO:0000313" key="9">
    <source>
        <dbReference type="Proteomes" id="UP000548423"/>
    </source>
</evidence>
<dbReference type="InterPro" id="IPR035398">
    <property type="entry name" value="Bac_rhamnosid_C"/>
</dbReference>
<evidence type="ECO:0000256" key="2">
    <source>
        <dbReference type="ARBA" id="ARBA00012652"/>
    </source>
</evidence>
<sequence>MKIKNLKSNRITNPLGFDLGKPRLSYVAYDTTAKKQTAAQIQVSLNEYFSNIVFDSGKSEKIDSLAFELPIDLEPCTRYFWRVTVWGDNGDVATSDPAWFETAKLSEPWDAKWITPDLDKEVHPVLSKDFTLTKGIASARAYVCGLGLYEMEINGKKAGDEYLTPLFNAYDKWIQYQTYDITALLTSGPNSLEVSLGNGLYKGRFGFEGGQTEVYGDQFALLCEIDIKHTDGTVTIIHSDDSWKARKSDILFSGIYDGEIYDANLDDGTCYDVKDIDLGYDRLKARLSLPVVVKEELKPIEVIITPAGETVLDMGQNMVGWVQFKTDAPKGTEIVLQYAELLQDGNFYQDNLRTAKAEHRYISNGEEAIVRPHFTYYGFRYVKVSGWNGDVNKADFTGCVLYSDMDQTGSIETSNPLVNRLFLNALWGQKGNFLDVPTDCPQRDERMGWTGDAQVFSGTASFNMDTYAFFSKYGYDLAQEQSSLGGMVPMVVPMTTVKGGGSSAWGEAATVIPWTAYLHFGDKAILEQQFDSMKGWVDYIKRADEASGGKRLWTTGFHFGDWLALDGDDPSSPMGGTETAFISSAYYSYSSMLVAKAARVLGKDEIAQEYEKLSNEVRAAIQAEYITSTGRLALSTQTAYVVALFMDIVPEEHKNRIANDLREKLKKDKNHLKTGFVGTPYLCRVLSETGNNDIAYTLLLNKDYPSWLYAVTMGATTIWERWNSVLPDGKISGTDMNSLNHYAYGSIAEWMYRNVAGIKPVEDQPGFRSVRLAPQPDYRLKYTKASLDSAVGLYESQWELMEDGQLSFKFVIPFNATATVELPDAKLENVLLNGSSLKAAEVTAGQQGEKVHVEINSGTWEFLYTPEVEYIKYYSTRLAVSELLSNDEVKSVLTETVPQVAALPQDMIAKLGHQSLRELSHMPFLPISNEALDELDNQLKKIKVIVS</sequence>
<dbReference type="SUPFAM" id="SSF48208">
    <property type="entry name" value="Six-hairpin glycosidases"/>
    <property type="match status" value="1"/>
</dbReference>
<dbReference type="PANTHER" id="PTHR33307">
    <property type="entry name" value="ALPHA-RHAMNOSIDASE (EUROFUNG)"/>
    <property type="match status" value="1"/>
</dbReference>
<dbReference type="InterPro" id="IPR035396">
    <property type="entry name" value="Bac_rhamnosid6H"/>
</dbReference>
<evidence type="ECO:0000259" key="5">
    <source>
        <dbReference type="Pfam" id="PF08531"/>
    </source>
</evidence>
<keyword evidence="8" id="KW-0326">Glycosidase</keyword>
<name>A0A852THC4_9BACI</name>
<dbReference type="Gene3D" id="2.60.420.10">
    <property type="entry name" value="Maltose phosphorylase, domain 3"/>
    <property type="match status" value="1"/>
</dbReference>
<dbReference type="PANTHER" id="PTHR33307:SF6">
    <property type="entry name" value="ALPHA-RHAMNOSIDASE (EUROFUNG)-RELATED"/>
    <property type="match status" value="1"/>
</dbReference>
<organism evidence="8 9">
    <name type="scientific">Neobacillus niacini</name>
    <dbReference type="NCBI Taxonomy" id="86668"/>
    <lineage>
        <taxon>Bacteria</taxon>
        <taxon>Bacillati</taxon>
        <taxon>Bacillota</taxon>
        <taxon>Bacilli</taxon>
        <taxon>Bacillales</taxon>
        <taxon>Bacillaceae</taxon>
        <taxon>Neobacillus</taxon>
    </lineage>
</organism>
<feature type="domain" description="Alpha-L-rhamnosidase concanavalin-like" evidence="4">
    <location>
        <begin position="305"/>
        <end position="402"/>
    </location>
</feature>
<dbReference type="Gene3D" id="1.50.10.10">
    <property type="match status" value="1"/>
</dbReference>
<comment type="caution">
    <text evidence="8">The sequence shown here is derived from an EMBL/GenBank/DDBJ whole genome shotgun (WGS) entry which is preliminary data.</text>
</comment>
<dbReference type="InterPro" id="IPR016007">
    <property type="entry name" value="Alpha_rhamnosid"/>
</dbReference>
<feature type="domain" description="Bacterial alpha-L-rhamnosidase N-terminal" evidence="5">
    <location>
        <begin position="135"/>
        <end position="265"/>
    </location>
</feature>
<evidence type="ECO:0000259" key="4">
    <source>
        <dbReference type="Pfam" id="PF05592"/>
    </source>
</evidence>
<evidence type="ECO:0000256" key="3">
    <source>
        <dbReference type="ARBA" id="ARBA00022801"/>
    </source>
</evidence>
<dbReference type="EC" id="3.2.1.40" evidence="2"/>
<dbReference type="AlphaFoldDB" id="A0A852THC4"/>
<dbReference type="InterPro" id="IPR008902">
    <property type="entry name" value="Rhamnosid_concanavalin"/>
</dbReference>
<dbReference type="InterPro" id="IPR008928">
    <property type="entry name" value="6-hairpin_glycosidase_sf"/>
</dbReference>
<comment type="catalytic activity">
    <reaction evidence="1">
        <text>Hydrolysis of terminal non-reducing alpha-L-rhamnose residues in alpha-L-rhamnosides.</text>
        <dbReference type="EC" id="3.2.1.40"/>
    </reaction>
</comment>
<evidence type="ECO:0000259" key="6">
    <source>
        <dbReference type="Pfam" id="PF17389"/>
    </source>
</evidence>
<evidence type="ECO:0000313" key="8">
    <source>
        <dbReference type="EMBL" id="NYE06554.1"/>
    </source>
</evidence>
<dbReference type="GO" id="GO:0005975">
    <property type="term" value="P:carbohydrate metabolic process"/>
    <property type="evidence" value="ECO:0007669"/>
    <property type="project" value="InterPro"/>
</dbReference>
<reference evidence="9" key="1">
    <citation type="submission" date="2020-07" db="EMBL/GenBank/DDBJ databases">
        <authorList>
            <person name="Partida-Martinez L."/>
            <person name="Huntemann M."/>
            <person name="Clum A."/>
            <person name="Wang J."/>
            <person name="Palaniappan K."/>
            <person name="Ritter S."/>
            <person name="Chen I.-M."/>
            <person name="Stamatis D."/>
            <person name="Reddy T."/>
            <person name="O'Malley R."/>
            <person name="Daum C."/>
            <person name="Shapiro N."/>
            <person name="Ivanova N."/>
            <person name="Kyrpides N."/>
            <person name="Woyke T."/>
        </authorList>
    </citation>
    <scope>NUCLEOTIDE SEQUENCE [LARGE SCALE GENOMIC DNA]</scope>
    <source>
        <strain evidence="9">AT2.8</strain>
    </source>
</reference>
<evidence type="ECO:0000259" key="7">
    <source>
        <dbReference type="Pfam" id="PF17390"/>
    </source>
</evidence>
<keyword evidence="3 8" id="KW-0378">Hydrolase</keyword>